<sequence>MNIIGYSVEYIKDPTGILAGDRYEFFLDIDVDEEDELYSVNGIKLRVLFYKNDEDERILNYHFLENQTGKVLEFALDEEEEKTVSRFCSENISQAE</sequence>
<evidence type="ECO:0000313" key="1">
    <source>
        <dbReference type="EMBL" id="TWH89347.1"/>
    </source>
</evidence>
<evidence type="ECO:0000313" key="2">
    <source>
        <dbReference type="Proteomes" id="UP000318667"/>
    </source>
</evidence>
<dbReference type="Proteomes" id="UP000318667">
    <property type="component" value="Unassembled WGS sequence"/>
</dbReference>
<accession>A0A562K1P6</accession>
<name>A0A562K1P6_9BACI</name>
<dbReference type="Pfam" id="PF20119">
    <property type="entry name" value="DUF6509"/>
    <property type="match status" value="1"/>
</dbReference>
<proteinExistence type="predicted"/>
<keyword evidence="2" id="KW-1185">Reference proteome</keyword>
<organism evidence="1 2">
    <name type="scientific">Cytobacillus oceanisediminis</name>
    <dbReference type="NCBI Taxonomy" id="665099"/>
    <lineage>
        <taxon>Bacteria</taxon>
        <taxon>Bacillati</taxon>
        <taxon>Bacillota</taxon>
        <taxon>Bacilli</taxon>
        <taxon>Bacillales</taxon>
        <taxon>Bacillaceae</taxon>
        <taxon>Cytobacillus</taxon>
    </lineage>
</organism>
<protein>
    <recommendedName>
        <fullName evidence="3">Pullulanase</fullName>
    </recommendedName>
</protein>
<dbReference type="RefSeq" id="WP_144541949.1">
    <property type="nucleotide sequence ID" value="NZ_CBCSDC010000006.1"/>
</dbReference>
<comment type="caution">
    <text evidence="1">The sequence shown here is derived from an EMBL/GenBank/DDBJ whole genome shotgun (WGS) entry which is preliminary data.</text>
</comment>
<gene>
    <name evidence="1" type="ORF">IQ19_01781</name>
</gene>
<reference evidence="1 2" key="1">
    <citation type="journal article" date="2015" name="Stand. Genomic Sci.">
        <title>Genomic Encyclopedia of Bacterial and Archaeal Type Strains, Phase III: the genomes of soil and plant-associated and newly described type strains.</title>
        <authorList>
            <person name="Whitman W.B."/>
            <person name="Woyke T."/>
            <person name="Klenk H.P."/>
            <person name="Zhou Y."/>
            <person name="Lilburn T.G."/>
            <person name="Beck B.J."/>
            <person name="De Vos P."/>
            <person name="Vandamme P."/>
            <person name="Eisen J.A."/>
            <person name="Garrity G."/>
            <person name="Hugenholtz P."/>
            <person name="Kyrpides N.C."/>
        </authorList>
    </citation>
    <scope>NUCLEOTIDE SEQUENCE [LARGE SCALE GENOMIC DNA]</scope>
    <source>
        <strain evidence="1 2">CGMCC 1.10115</strain>
    </source>
</reference>
<dbReference type="AlphaFoldDB" id="A0A562K1P6"/>
<dbReference type="OrthoDB" id="2736409at2"/>
<dbReference type="InterPro" id="IPR045424">
    <property type="entry name" value="DUF6509"/>
</dbReference>
<dbReference type="EMBL" id="VLKI01000003">
    <property type="protein sequence ID" value="TWH89347.1"/>
    <property type="molecule type" value="Genomic_DNA"/>
</dbReference>
<evidence type="ECO:0008006" key="3">
    <source>
        <dbReference type="Google" id="ProtNLM"/>
    </source>
</evidence>
<dbReference type="GeneID" id="65402992"/>